<evidence type="ECO:0000313" key="1">
    <source>
        <dbReference type="EMBL" id="KLO08488.1"/>
    </source>
</evidence>
<name>A0A0H2RG44_9AGAM</name>
<proteinExistence type="predicted"/>
<reference evidence="1 2" key="1">
    <citation type="submission" date="2015-04" db="EMBL/GenBank/DDBJ databases">
        <title>Complete genome sequence of Schizopora paradoxa KUC8140, a cosmopolitan wood degrader in East Asia.</title>
        <authorList>
            <consortium name="DOE Joint Genome Institute"/>
            <person name="Min B."/>
            <person name="Park H."/>
            <person name="Jang Y."/>
            <person name="Kim J.-J."/>
            <person name="Kim K.H."/>
            <person name="Pangilinan J."/>
            <person name="Lipzen A."/>
            <person name="Riley R."/>
            <person name="Grigoriev I.V."/>
            <person name="Spatafora J.W."/>
            <person name="Choi I.-G."/>
        </authorList>
    </citation>
    <scope>NUCLEOTIDE SEQUENCE [LARGE SCALE GENOMIC DNA]</scope>
    <source>
        <strain evidence="1 2">KUC8140</strain>
    </source>
</reference>
<accession>A0A0H2RG44</accession>
<sequence length="146" mass="16770">MLAVRVFARTGKSCSEIPGAHRHVRPPSYNWHPFLPSPRTHILITIAPTSICGFLLSQATTLSRWIATIREENNTERTLSPVIIFERQDQWISALPKNPLGLRLYLPFCPENRPVVQFHLICVRVRNFAWADTIDARRNKSSRISI</sequence>
<dbReference type="InParanoid" id="A0A0H2RG44"/>
<keyword evidence="2" id="KW-1185">Reference proteome</keyword>
<dbReference type="EMBL" id="KQ086089">
    <property type="protein sequence ID" value="KLO08488.1"/>
    <property type="molecule type" value="Genomic_DNA"/>
</dbReference>
<dbReference type="Proteomes" id="UP000053477">
    <property type="component" value="Unassembled WGS sequence"/>
</dbReference>
<gene>
    <name evidence="1" type="ORF">SCHPADRAFT_606742</name>
</gene>
<evidence type="ECO:0000313" key="2">
    <source>
        <dbReference type="Proteomes" id="UP000053477"/>
    </source>
</evidence>
<dbReference type="AlphaFoldDB" id="A0A0H2RG44"/>
<organism evidence="1 2">
    <name type="scientific">Schizopora paradoxa</name>
    <dbReference type="NCBI Taxonomy" id="27342"/>
    <lineage>
        <taxon>Eukaryota</taxon>
        <taxon>Fungi</taxon>
        <taxon>Dikarya</taxon>
        <taxon>Basidiomycota</taxon>
        <taxon>Agaricomycotina</taxon>
        <taxon>Agaricomycetes</taxon>
        <taxon>Hymenochaetales</taxon>
        <taxon>Schizoporaceae</taxon>
        <taxon>Schizopora</taxon>
    </lineage>
</organism>
<protein>
    <submittedName>
        <fullName evidence="1">Uncharacterized protein</fullName>
    </submittedName>
</protein>